<evidence type="ECO:0008006" key="6">
    <source>
        <dbReference type="Google" id="ProtNLM"/>
    </source>
</evidence>
<evidence type="ECO:0000256" key="1">
    <source>
        <dbReference type="SAM" id="MobiDB-lite"/>
    </source>
</evidence>
<sequence>MQLPTSTTLLLTLLTALTSALPQPQADSSVVADPTDPGTTTPVDNPFTIYTSMTDSLGVITGMPSIPALPSLPTAVTELPSLITSQPILASIPAGLTEGLNTVTLANTTAVVSVGSDITSVVEPSTTTSKSGASGGASGGASESGFEQGSGSPSSSSGMAALPTAAVGYAAAGLGLMAAMVI</sequence>
<feature type="region of interest" description="Disordered" evidence="1">
    <location>
        <begin position="24"/>
        <end position="44"/>
    </location>
</feature>
<accession>A0A6G1GHJ2</accession>
<evidence type="ECO:0000313" key="3">
    <source>
        <dbReference type="EMBL" id="KAF1817523.1"/>
    </source>
</evidence>
<reference evidence="5" key="2">
    <citation type="submission" date="2020-04" db="EMBL/GenBank/DDBJ databases">
        <authorList>
            <consortium name="NCBI Genome Project"/>
        </authorList>
    </citation>
    <scope>NUCLEOTIDE SEQUENCE</scope>
    <source>
        <strain evidence="5">CBS 781.70</strain>
    </source>
</reference>
<dbReference type="RefSeq" id="XP_033539154.1">
    <property type="nucleotide sequence ID" value="XM_033678527.1"/>
</dbReference>
<feature type="compositionally biased region" description="Low complexity" evidence="1">
    <location>
        <begin position="140"/>
        <end position="157"/>
    </location>
</feature>
<dbReference type="EMBL" id="ML975149">
    <property type="protein sequence ID" value="KAF1817523.1"/>
    <property type="molecule type" value="Genomic_DNA"/>
</dbReference>
<protein>
    <recommendedName>
        <fullName evidence="6">GPI anchored protein</fullName>
    </recommendedName>
</protein>
<dbReference type="AlphaFoldDB" id="A0A6G1GHJ2"/>
<feature type="chain" id="PRO_5044632115" description="GPI anchored protein" evidence="2">
    <location>
        <begin position="21"/>
        <end position="182"/>
    </location>
</feature>
<organism evidence="3">
    <name type="scientific">Eremomyces bilateralis CBS 781.70</name>
    <dbReference type="NCBI Taxonomy" id="1392243"/>
    <lineage>
        <taxon>Eukaryota</taxon>
        <taxon>Fungi</taxon>
        <taxon>Dikarya</taxon>
        <taxon>Ascomycota</taxon>
        <taxon>Pezizomycotina</taxon>
        <taxon>Dothideomycetes</taxon>
        <taxon>Dothideomycetes incertae sedis</taxon>
        <taxon>Eremomycetales</taxon>
        <taxon>Eremomycetaceae</taxon>
        <taxon>Eremomyces</taxon>
    </lineage>
</organism>
<reference evidence="5" key="3">
    <citation type="submission" date="2025-04" db="UniProtKB">
        <authorList>
            <consortium name="RefSeq"/>
        </authorList>
    </citation>
    <scope>IDENTIFICATION</scope>
    <source>
        <strain evidence="5">CBS 781.70</strain>
    </source>
</reference>
<gene>
    <name evidence="3 5" type="ORF">P152DRAFT_454109</name>
</gene>
<keyword evidence="2" id="KW-0732">Signal</keyword>
<dbReference type="Proteomes" id="UP000504638">
    <property type="component" value="Unplaced"/>
</dbReference>
<dbReference type="GeneID" id="54419097"/>
<feature type="compositionally biased region" description="Low complexity" evidence="1">
    <location>
        <begin position="30"/>
        <end position="44"/>
    </location>
</feature>
<feature type="region of interest" description="Disordered" evidence="1">
    <location>
        <begin position="121"/>
        <end position="157"/>
    </location>
</feature>
<keyword evidence="4" id="KW-1185">Reference proteome</keyword>
<proteinExistence type="predicted"/>
<evidence type="ECO:0000313" key="4">
    <source>
        <dbReference type="Proteomes" id="UP000504638"/>
    </source>
</evidence>
<feature type="signal peptide" evidence="2">
    <location>
        <begin position="1"/>
        <end position="20"/>
    </location>
</feature>
<reference evidence="3 5" key="1">
    <citation type="submission" date="2020-01" db="EMBL/GenBank/DDBJ databases">
        <authorList>
            <consortium name="DOE Joint Genome Institute"/>
            <person name="Haridas S."/>
            <person name="Albert R."/>
            <person name="Binder M."/>
            <person name="Bloem J."/>
            <person name="Labutti K."/>
            <person name="Salamov A."/>
            <person name="Andreopoulos B."/>
            <person name="Baker S.E."/>
            <person name="Barry K."/>
            <person name="Bills G."/>
            <person name="Bluhm B.H."/>
            <person name="Cannon C."/>
            <person name="Castanera R."/>
            <person name="Culley D.E."/>
            <person name="Daum C."/>
            <person name="Ezra D."/>
            <person name="Gonzalez J.B."/>
            <person name="Henrissat B."/>
            <person name="Kuo A."/>
            <person name="Liang C."/>
            <person name="Lipzen A."/>
            <person name="Lutzoni F."/>
            <person name="Magnuson J."/>
            <person name="Mondo S."/>
            <person name="Nolan M."/>
            <person name="Ohm R."/>
            <person name="Pangilinan J."/>
            <person name="Park H.-J."/>
            <person name="Ramirez L."/>
            <person name="Alfaro M."/>
            <person name="Sun H."/>
            <person name="Tritt A."/>
            <person name="Yoshinaga Y."/>
            <person name="Zwiers L.-H."/>
            <person name="Turgeon B.G."/>
            <person name="Goodwin S.B."/>
            <person name="Spatafora J.W."/>
            <person name="Crous P.W."/>
            <person name="Grigoriev I.V."/>
        </authorList>
    </citation>
    <scope>NUCLEOTIDE SEQUENCE</scope>
    <source>
        <strain evidence="3 5">CBS 781.70</strain>
    </source>
</reference>
<dbReference type="OrthoDB" id="5429002at2759"/>
<evidence type="ECO:0000256" key="2">
    <source>
        <dbReference type="SAM" id="SignalP"/>
    </source>
</evidence>
<evidence type="ECO:0000313" key="5">
    <source>
        <dbReference type="RefSeq" id="XP_033539154.1"/>
    </source>
</evidence>
<name>A0A6G1GHJ2_9PEZI</name>